<sequence>MSIPGDGFGWSTAAVQHLTSRDNRGGMSGKRKPHRGLPKRAAPAWHPQRCFAIFKKRRLFGAVLGRYLGEQLRAFASRPEVGQAGSTCRFAQKFPSEVLTSIAP</sequence>
<dbReference type="Proteomes" id="UP000046395">
    <property type="component" value="Unassembled WGS sequence"/>
</dbReference>
<organism evidence="2 3">
    <name type="scientific">Trichuris muris</name>
    <name type="common">Mouse whipworm</name>
    <dbReference type="NCBI Taxonomy" id="70415"/>
    <lineage>
        <taxon>Eukaryota</taxon>
        <taxon>Metazoa</taxon>
        <taxon>Ecdysozoa</taxon>
        <taxon>Nematoda</taxon>
        <taxon>Enoplea</taxon>
        <taxon>Dorylaimia</taxon>
        <taxon>Trichinellida</taxon>
        <taxon>Trichuridae</taxon>
        <taxon>Trichuris</taxon>
    </lineage>
</organism>
<keyword evidence="2" id="KW-1185">Reference proteome</keyword>
<name>A0A5S6QCD9_TRIMR</name>
<feature type="compositionally biased region" description="Basic residues" evidence="1">
    <location>
        <begin position="29"/>
        <end position="38"/>
    </location>
</feature>
<evidence type="ECO:0000313" key="3">
    <source>
        <dbReference type="WBParaSite" id="TMUE_1000004864.1"/>
    </source>
</evidence>
<accession>A0A5S6QCD9</accession>
<dbReference type="WBParaSite" id="TMUE_1000004864.1">
    <property type="protein sequence ID" value="TMUE_1000004864.1"/>
    <property type="gene ID" value="WBGene00299126"/>
</dbReference>
<evidence type="ECO:0000256" key="1">
    <source>
        <dbReference type="SAM" id="MobiDB-lite"/>
    </source>
</evidence>
<feature type="region of interest" description="Disordered" evidence="1">
    <location>
        <begin position="19"/>
        <end position="42"/>
    </location>
</feature>
<reference evidence="3" key="1">
    <citation type="submission" date="2019-12" db="UniProtKB">
        <authorList>
            <consortium name="WormBaseParasite"/>
        </authorList>
    </citation>
    <scope>IDENTIFICATION</scope>
</reference>
<dbReference type="AlphaFoldDB" id="A0A5S6QCD9"/>
<protein>
    <submittedName>
        <fullName evidence="3">Uncharacterized protein</fullName>
    </submittedName>
</protein>
<proteinExistence type="predicted"/>
<evidence type="ECO:0000313" key="2">
    <source>
        <dbReference type="Proteomes" id="UP000046395"/>
    </source>
</evidence>